<dbReference type="Proteomes" id="UP000011713">
    <property type="component" value="Unassembled WGS sequence"/>
</dbReference>
<organism evidence="1 2">
    <name type="scientific">Hyaloperonospora arabidopsidis (strain Emoy2)</name>
    <name type="common">Downy mildew agent</name>
    <name type="synonym">Peronospora arabidopsidis</name>
    <dbReference type="NCBI Taxonomy" id="559515"/>
    <lineage>
        <taxon>Eukaryota</taxon>
        <taxon>Sar</taxon>
        <taxon>Stramenopiles</taxon>
        <taxon>Oomycota</taxon>
        <taxon>Peronosporomycetes</taxon>
        <taxon>Peronosporales</taxon>
        <taxon>Peronosporaceae</taxon>
        <taxon>Hyaloperonospora</taxon>
    </lineage>
</organism>
<dbReference type="EMBL" id="JH598461">
    <property type="status" value="NOT_ANNOTATED_CDS"/>
    <property type="molecule type" value="Genomic_DNA"/>
</dbReference>
<dbReference type="EnsemblProtists" id="HpaT801717">
    <property type="protein sequence ID" value="HpaP801717"/>
    <property type="gene ID" value="HpaG801717"/>
</dbReference>
<reference evidence="1" key="2">
    <citation type="submission" date="2015-06" db="UniProtKB">
        <authorList>
            <consortium name="EnsemblProtists"/>
        </authorList>
    </citation>
    <scope>IDENTIFICATION</scope>
    <source>
        <strain evidence="1">Emoy2</strain>
    </source>
</reference>
<name>M4B617_HYAAE</name>
<proteinExistence type="predicted"/>
<keyword evidence="2" id="KW-1185">Reference proteome</keyword>
<dbReference type="AlphaFoldDB" id="M4B617"/>
<evidence type="ECO:0000313" key="1">
    <source>
        <dbReference type="EnsemblProtists" id="HpaP801717"/>
    </source>
</evidence>
<reference evidence="2" key="1">
    <citation type="journal article" date="2010" name="Science">
        <title>Signatures of adaptation to obligate biotrophy in the Hyaloperonospora arabidopsidis genome.</title>
        <authorList>
            <person name="Baxter L."/>
            <person name="Tripathy S."/>
            <person name="Ishaque N."/>
            <person name="Boot N."/>
            <person name="Cabral A."/>
            <person name="Kemen E."/>
            <person name="Thines M."/>
            <person name="Ah-Fong A."/>
            <person name="Anderson R."/>
            <person name="Badejoko W."/>
            <person name="Bittner-Eddy P."/>
            <person name="Boore J.L."/>
            <person name="Chibucos M.C."/>
            <person name="Coates M."/>
            <person name="Dehal P."/>
            <person name="Delehaunty K."/>
            <person name="Dong S."/>
            <person name="Downton P."/>
            <person name="Dumas B."/>
            <person name="Fabro G."/>
            <person name="Fronick C."/>
            <person name="Fuerstenberg S.I."/>
            <person name="Fulton L."/>
            <person name="Gaulin E."/>
            <person name="Govers F."/>
            <person name="Hughes L."/>
            <person name="Humphray S."/>
            <person name="Jiang R.H."/>
            <person name="Judelson H."/>
            <person name="Kamoun S."/>
            <person name="Kyung K."/>
            <person name="Meijer H."/>
            <person name="Minx P."/>
            <person name="Morris P."/>
            <person name="Nelson J."/>
            <person name="Phuntumart V."/>
            <person name="Qutob D."/>
            <person name="Rehmany A."/>
            <person name="Rougon-Cardoso A."/>
            <person name="Ryden P."/>
            <person name="Torto-Alalibo T."/>
            <person name="Studholme D."/>
            <person name="Wang Y."/>
            <person name="Win J."/>
            <person name="Wood J."/>
            <person name="Clifton S.W."/>
            <person name="Rogers J."/>
            <person name="Van den Ackerveken G."/>
            <person name="Jones J.D."/>
            <person name="McDowell J.M."/>
            <person name="Beynon J."/>
            <person name="Tyler B.M."/>
        </authorList>
    </citation>
    <scope>NUCLEOTIDE SEQUENCE [LARGE SCALE GENOMIC DNA]</scope>
    <source>
        <strain evidence="2">Emoy2</strain>
    </source>
</reference>
<dbReference type="InParanoid" id="M4B617"/>
<sequence length="58" mass="6410">MGLPSPRHLSQGDAEEVCCHSTHFFLIDETSHNNEAASRSIAGRQSMMVYETAGKPYN</sequence>
<dbReference type="VEuPathDB" id="FungiDB:HpaG801717"/>
<dbReference type="HOGENOM" id="CLU_2983195_0_0_1"/>
<accession>M4B617</accession>
<evidence type="ECO:0000313" key="2">
    <source>
        <dbReference type="Proteomes" id="UP000011713"/>
    </source>
</evidence>
<protein>
    <submittedName>
        <fullName evidence="1">Uncharacterized protein</fullName>
    </submittedName>
</protein>